<dbReference type="PANTHER" id="PTHR36974">
    <property type="entry name" value="MEMBRANE PROTEIN-RELATED"/>
    <property type="match status" value="1"/>
</dbReference>
<dbReference type="AlphaFoldDB" id="A0A9X1X6B4"/>
<evidence type="ECO:0000256" key="1">
    <source>
        <dbReference type="SAM" id="Phobius"/>
    </source>
</evidence>
<dbReference type="EMBL" id="JALJEJ010000002">
    <property type="protein sequence ID" value="MCJ8209449.1"/>
    <property type="molecule type" value="Genomic_DNA"/>
</dbReference>
<keyword evidence="3" id="KW-1185">Reference proteome</keyword>
<feature type="transmembrane region" description="Helical" evidence="1">
    <location>
        <begin position="45"/>
        <end position="63"/>
    </location>
</feature>
<feature type="transmembrane region" description="Helical" evidence="1">
    <location>
        <begin position="96"/>
        <end position="122"/>
    </location>
</feature>
<evidence type="ECO:0000313" key="2">
    <source>
        <dbReference type="EMBL" id="MCJ8209449.1"/>
    </source>
</evidence>
<protein>
    <submittedName>
        <fullName evidence="2">DoxX family protein</fullName>
    </submittedName>
</protein>
<dbReference type="Proteomes" id="UP001139450">
    <property type="component" value="Unassembled WGS sequence"/>
</dbReference>
<feature type="transmembrane region" description="Helical" evidence="1">
    <location>
        <begin position="70"/>
        <end position="90"/>
    </location>
</feature>
<name>A0A9X1X6B4_9SPHI</name>
<comment type="caution">
    <text evidence="2">The sequence shown here is derived from an EMBL/GenBank/DDBJ whole genome shotgun (WGS) entry which is preliminary data.</text>
</comment>
<gene>
    <name evidence="2" type="ORF">MUY27_06995</name>
</gene>
<proteinExistence type="predicted"/>
<keyword evidence="1" id="KW-1133">Transmembrane helix</keyword>
<reference evidence="2" key="1">
    <citation type="submission" date="2022-04" db="EMBL/GenBank/DDBJ databases">
        <title>Mucilaginibacter sp. RS28 isolated from freshwater.</title>
        <authorList>
            <person name="Ko S.-R."/>
        </authorList>
    </citation>
    <scope>NUCLEOTIDE SEQUENCE</scope>
    <source>
        <strain evidence="2">RS28</strain>
    </source>
</reference>
<dbReference type="PANTHER" id="PTHR36974:SF1">
    <property type="entry name" value="DOXX FAMILY MEMBRANE PROTEIN"/>
    <property type="match status" value="1"/>
</dbReference>
<accession>A0A9X1X6B4</accession>
<keyword evidence="1" id="KW-0812">Transmembrane</keyword>
<organism evidence="2 3">
    <name type="scientific">Mucilaginibacter straminoryzae</name>
    <dbReference type="NCBI Taxonomy" id="2932774"/>
    <lineage>
        <taxon>Bacteria</taxon>
        <taxon>Pseudomonadati</taxon>
        <taxon>Bacteroidota</taxon>
        <taxon>Sphingobacteriia</taxon>
        <taxon>Sphingobacteriales</taxon>
        <taxon>Sphingobacteriaceae</taxon>
        <taxon>Mucilaginibacter</taxon>
    </lineage>
</organism>
<evidence type="ECO:0000313" key="3">
    <source>
        <dbReference type="Proteomes" id="UP001139450"/>
    </source>
</evidence>
<sequence>MKITRLKLFSLCFMFIFYLLAGLNHFIHPDAYLQIIPRYIPLRPIANEVAGAAEIIFAVMLLFRSTRRLGGILIMLMLVAFLPVHIQMLLEAPIKLASFVVTPLIAWVRLLFQPVLILWAWWATKSSD</sequence>
<dbReference type="RefSeq" id="WP_245129276.1">
    <property type="nucleotide sequence ID" value="NZ_JALJEJ010000002.1"/>
</dbReference>
<keyword evidence="1" id="KW-0472">Membrane</keyword>